<keyword evidence="1" id="KW-1133">Transmembrane helix</keyword>
<feature type="transmembrane region" description="Helical" evidence="1">
    <location>
        <begin position="90"/>
        <end position="107"/>
    </location>
</feature>
<feature type="transmembrane region" description="Helical" evidence="1">
    <location>
        <begin position="37"/>
        <end position="56"/>
    </location>
</feature>
<feature type="transmembrane region" description="Helical" evidence="1">
    <location>
        <begin position="68"/>
        <end position="84"/>
    </location>
</feature>
<sequence>MLKDKPVLSNQHGALVMAFVPYLYGIFASHFTLSHLWLGLSWLFLYLCSYPFLSLFSKKNRQKYQKWTLIYGIISLFFALPLLWQQPKILQFLVPFLPLVWVQIHYAKLRNERHLCNDIAGILIFGIVGMASYYLATERYNLAILLHPTLFFIATTLYIKSVARERKNPRYKQLSLLSHLLLGLIYLGYGQIGMTVAYLVGLIRAIVIPKQKWTIKQVGMLEFAVTLVLLVGLACSVVF</sequence>
<feature type="transmembrane region" description="Helical" evidence="1">
    <location>
        <begin position="218"/>
        <end position="238"/>
    </location>
</feature>
<dbReference type="AlphaFoldDB" id="A0A4R2N4K1"/>
<dbReference type="OrthoDB" id="2380563at2"/>
<feature type="transmembrane region" description="Helical" evidence="1">
    <location>
        <begin position="12"/>
        <end position="31"/>
    </location>
</feature>
<dbReference type="InterPro" id="IPR025576">
    <property type="entry name" value="YwiC"/>
</dbReference>
<dbReference type="RefSeq" id="WP_132502052.1">
    <property type="nucleotide sequence ID" value="NZ_LVXA01000001.1"/>
</dbReference>
<protein>
    <submittedName>
        <fullName evidence="2">YwiC-like protein</fullName>
    </submittedName>
</protein>
<reference evidence="2 3" key="1">
    <citation type="submission" date="2019-03" db="EMBL/GenBank/DDBJ databases">
        <title>Genomic Encyclopedia of Type Strains, Phase IV (KMG-IV): sequencing the most valuable type-strain genomes for metagenomic binning, comparative biology and taxonomic classification.</title>
        <authorList>
            <person name="Goeker M."/>
        </authorList>
    </citation>
    <scope>NUCLEOTIDE SEQUENCE [LARGE SCALE GENOMIC DNA]</scope>
    <source>
        <strain evidence="2 3">DSM 16380</strain>
    </source>
</reference>
<gene>
    <name evidence="2" type="ORF">EV693_1186</name>
</gene>
<evidence type="ECO:0000256" key="1">
    <source>
        <dbReference type="SAM" id="Phobius"/>
    </source>
</evidence>
<keyword evidence="1" id="KW-0472">Membrane</keyword>
<feature type="transmembrane region" description="Helical" evidence="1">
    <location>
        <begin position="180"/>
        <end position="206"/>
    </location>
</feature>
<keyword evidence="1" id="KW-0812">Transmembrane</keyword>
<feature type="transmembrane region" description="Helical" evidence="1">
    <location>
        <begin position="142"/>
        <end position="159"/>
    </location>
</feature>
<name>A0A4R2N4K1_9PAST</name>
<proteinExistence type="predicted"/>
<comment type="caution">
    <text evidence="2">The sequence shown here is derived from an EMBL/GenBank/DDBJ whole genome shotgun (WGS) entry which is preliminary data.</text>
</comment>
<dbReference type="EMBL" id="SLXJ01000018">
    <property type="protein sequence ID" value="TCP15386.1"/>
    <property type="molecule type" value="Genomic_DNA"/>
</dbReference>
<accession>A0A4R2N4K1</accession>
<feature type="transmembrane region" description="Helical" evidence="1">
    <location>
        <begin position="119"/>
        <end position="136"/>
    </location>
</feature>
<keyword evidence="3" id="KW-1185">Reference proteome</keyword>
<evidence type="ECO:0000313" key="2">
    <source>
        <dbReference type="EMBL" id="TCP15386.1"/>
    </source>
</evidence>
<evidence type="ECO:0000313" key="3">
    <source>
        <dbReference type="Proteomes" id="UP000295537"/>
    </source>
</evidence>
<organism evidence="2 3">
    <name type="scientific">Nicoletella semolina</name>
    <dbReference type="NCBI Taxonomy" id="271160"/>
    <lineage>
        <taxon>Bacteria</taxon>
        <taxon>Pseudomonadati</taxon>
        <taxon>Pseudomonadota</taxon>
        <taxon>Gammaproteobacteria</taxon>
        <taxon>Pasteurellales</taxon>
        <taxon>Pasteurellaceae</taxon>
        <taxon>Nicoletella</taxon>
    </lineage>
</organism>
<dbReference type="Proteomes" id="UP000295537">
    <property type="component" value="Unassembled WGS sequence"/>
</dbReference>
<dbReference type="Pfam" id="PF14256">
    <property type="entry name" value="YwiC"/>
    <property type="match status" value="1"/>
</dbReference>